<comment type="subcellular location">
    <subcellularLocation>
        <location evidence="1">Nucleus</location>
    </subcellularLocation>
</comment>
<keyword evidence="4" id="KW-0805">Transcription regulation</keyword>
<dbReference type="GO" id="GO:0006368">
    <property type="term" value="P:transcription elongation by RNA polymerase II"/>
    <property type="evidence" value="ECO:0007669"/>
    <property type="project" value="TreeGrafter"/>
</dbReference>
<accession>A0A6S7KG35</accession>
<evidence type="ECO:0000256" key="6">
    <source>
        <dbReference type="ARBA" id="ARBA00023242"/>
    </source>
</evidence>
<dbReference type="InterPro" id="IPR036910">
    <property type="entry name" value="HMG_box_dom_sf"/>
</dbReference>
<dbReference type="PANTHER" id="PTHR16062">
    <property type="entry name" value="SWI/SNF-RELATED"/>
    <property type="match status" value="1"/>
</dbReference>
<evidence type="ECO:0000256" key="5">
    <source>
        <dbReference type="ARBA" id="ARBA00023163"/>
    </source>
</evidence>
<evidence type="ECO:0000256" key="2">
    <source>
        <dbReference type="ARBA" id="ARBA00022737"/>
    </source>
</evidence>
<dbReference type="GO" id="GO:0003682">
    <property type="term" value="F:chromatin binding"/>
    <property type="evidence" value="ECO:0007669"/>
    <property type="project" value="TreeGrafter"/>
</dbReference>
<dbReference type="Gene3D" id="2.30.30.490">
    <property type="match status" value="1"/>
</dbReference>
<reference evidence="8" key="1">
    <citation type="submission" date="2020-04" db="EMBL/GenBank/DDBJ databases">
        <authorList>
            <person name="Alioto T."/>
            <person name="Alioto T."/>
            <person name="Gomez Garrido J."/>
        </authorList>
    </citation>
    <scope>NUCLEOTIDE SEQUENCE</scope>
    <source>
        <strain evidence="8">A484AB</strain>
    </source>
</reference>
<dbReference type="InterPro" id="IPR037382">
    <property type="entry name" value="Rsc/polybromo"/>
</dbReference>
<organism evidence="8 9">
    <name type="scientific">Paramuricea clavata</name>
    <name type="common">Red gorgonian</name>
    <name type="synonym">Violescent sea-whip</name>
    <dbReference type="NCBI Taxonomy" id="317549"/>
    <lineage>
        <taxon>Eukaryota</taxon>
        <taxon>Metazoa</taxon>
        <taxon>Cnidaria</taxon>
        <taxon>Anthozoa</taxon>
        <taxon>Octocorallia</taxon>
        <taxon>Malacalcyonacea</taxon>
        <taxon>Plexauridae</taxon>
        <taxon>Paramuricea</taxon>
    </lineage>
</organism>
<dbReference type="OrthoDB" id="6021746at2759"/>
<dbReference type="InterPro" id="IPR009071">
    <property type="entry name" value="HMG_box_dom"/>
</dbReference>
<feature type="region of interest" description="Disordered" evidence="7">
    <location>
        <begin position="75"/>
        <end position="94"/>
    </location>
</feature>
<evidence type="ECO:0000256" key="1">
    <source>
        <dbReference type="ARBA" id="ARBA00004123"/>
    </source>
</evidence>
<evidence type="ECO:0000313" key="8">
    <source>
        <dbReference type="EMBL" id="CAB4044465.1"/>
    </source>
</evidence>
<dbReference type="SMART" id="SM00398">
    <property type="entry name" value="HMG"/>
    <property type="match status" value="1"/>
</dbReference>
<comment type="caution">
    <text evidence="8">The sequence shown here is derived from an EMBL/GenBank/DDBJ whole genome shotgun (WGS) entry which is preliminary data.</text>
</comment>
<evidence type="ECO:0000256" key="3">
    <source>
        <dbReference type="ARBA" id="ARBA00022853"/>
    </source>
</evidence>
<evidence type="ECO:0000313" key="9">
    <source>
        <dbReference type="Proteomes" id="UP001152795"/>
    </source>
</evidence>
<sequence>RATDVPEEDVYLCESRYDEDEGGHYRKLKGLKRPTLSTSVYEEEFYFFEENLNLVKKPSPLLVKDLSELRRDDRIVSPSSSSAGDAESGKSAKKRFRPQSGFLVFSAERRGVLRKQYPDHGFGDISRLVGTEWKNLSPMKREEWEARAAAQAAIKAQVPVTSPPPSYFTGPGMAYDCLWQGCDYQYEDLNELIIHFLESGGHLIKM</sequence>
<dbReference type="GO" id="GO:0016586">
    <property type="term" value="C:RSC-type complex"/>
    <property type="evidence" value="ECO:0007669"/>
    <property type="project" value="InterPro"/>
</dbReference>
<dbReference type="Pfam" id="PF00505">
    <property type="entry name" value="HMG_box"/>
    <property type="match status" value="1"/>
</dbReference>
<gene>
    <name evidence="8" type="ORF">PACLA_8A088851</name>
</gene>
<keyword evidence="9" id="KW-1185">Reference proteome</keyword>
<feature type="compositionally biased region" description="Low complexity" evidence="7">
    <location>
        <begin position="77"/>
        <end position="86"/>
    </location>
</feature>
<dbReference type="InterPro" id="IPR043151">
    <property type="entry name" value="BAH_sf"/>
</dbReference>
<feature type="non-terminal residue" evidence="8">
    <location>
        <position position="1"/>
    </location>
</feature>
<evidence type="ECO:0000256" key="4">
    <source>
        <dbReference type="ARBA" id="ARBA00023015"/>
    </source>
</evidence>
<keyword evidence="5" id="KW-0804">Transcription</keyword>
<keyword evidence="2" id="KW-0677">Repeat</keyword>
<dbReference type="AlphaFoldDB" id="A0A6S7KG35"/>
<dbReference type="GO" id="GO:0003677">
    <property type="term" value="F:DNA binding"/>
    <property type="evidence" value="ECO:0007669"/>
    <property type="project" value="UniProtKB-UniRule"/>
</dbReference>
<dbReference type="SUPFAM" id="SSF47095">
    <property type="entry name" value="HMG-box"/>
    <property type="match status" value="1"/>
</dbReference>
<protein>
    <submittedName>
        <fullName evidence="8">Uncharacterized protein</fullName>
    </submittedName>
</protein>
<proteinExistence type="predicted"/>
<keyword evidence="6" id="KW-0539">Nucleus</keyword>
<keyword evidence="3" id="KW-0156">Chromatin regulator</keyword>
<dbReference type="EMBL" id="CACRXK020035061">
    <property type="protein sequence ID" value="CAB4044465.1"/>
    <property type="molecule type" value="Genomic_DNA"/>
</dbReference>
<evidence type="ECO:0000256" key="7">
    <source>
        <dbReference type="SAM" id="MobiDB-lite"/>
    </source>
</evidence>
<name>A0A6S7KG35_PARCT</name>
<dbReference type="Proteomes" id="UP001152795">
    <property type="component" value="Unassembled WGS sequence"/>
</dbReference>
<feature type="non-terminal residue" evidence="8">
    <location>
        <position position="206"/>
    </location>
</feature>
<dbReference type="PANTHER" id="PTHR16062:SF19">
    <property type="entry name" value="PROTEIN POLYBROMO-1"/>
    <property type="match status" value="1"/>
</dbReference>
<dbReference type="PROSITE" id="PS50118">
    <property type="entry name" value="HMG_BOX_2"/>
    <property type="match status" value="1"/>
</dbReference>
<dbReference type="GO" id="GO:0006338">
    <property type="term" value="P:chromatin remodeling"/>
    <property type="evidence" value="ECO:0007669"/>
    <property type="project" value="InterPro"/>
</dbReference>